<gene>
    <name evidence="1" type="ORF">AL399_00040</name>
    <name evidence="2" type="ORF">AL399_00310</name>
</gene>
<dbReference type="EMBL" id="LIIK01000001">
    <property type="protein sequence ID" value="KQM09698.1"/>
    <property type="molecule type" value="Genomic_DNA"/>
</dbReference>
<evidence type="ECO:0000313" key="3">
    <source>
        <dbReference type="Proteomes" id="UP000054172"/>
    </source>
</evidence>
<dbReference type="PATRIC" id="fig|1702214.3.peg.189"/>
<reference evidence="1 3" key="1">
    <citation type="submission" date="2015-08" db="EMBL/GenBank/DDBJ databases">
        <title>Candidatus Bacteriodes Periocalifornicus.</title>
        <authorList>
            <person name="McLean J.S."/>
            <person name="Kelley S."/>
        </authorList>
    </citation>
    <scope>NUCLEOTIDE SEQUENCE [LARGE SCALE GENOMIC DNA]</scope>
    <source>
        <strain evidence="1">12B</strain>
    </source>
</reference>
<proteinExistence type="predicted"/>
<dbReference type="AlphaFoldDB" id="A0A0Q4B9Y2"/>
<organism evidence="1 3">
    <name type="scientific">Candidatus [Bacteroides] periocalifornicus</name>
    <dbReference type="NCBI Taxonomy" id="1702214"/>
    <lineage>
        <taxon>Bacteria</taxon>
        <taxon>Pseudomonadati</taxon>
        <taxon>Bacteroidota</taxon>
    </lineage>
</organism>
<accession>A0A0Q4B9Y2</accession>
<protein>
    <submittedName>
        <fullName evidence="1">Uncharacterized protein</fullName>
    </submittedName>
</protein>
<dbReference type="EMBL" id="LIIK01000001">
    <property type="protein sequence ID" value="KQM09660.1"/>
    <property type="molecule type" value="Genomic_DNA"/>
</dbReference>
<name>A0A0Q4B9Y2_9BACT</name>
<evidence type="ECO:0000313" key="1">
    <source>
        <dbReference type="EMBL" id="KQM09660.1"/>
    </source>
</evidence>
<dbReference type="Proteomes" id="UP000054172">
    <property type="component" value="Unassembled WGS sequence"/>
</dbReference>
<keyword evidence="3" id="KW-1185">Reference proteome</keyword>
<comment type="caution">
    <text evidence="1">The sequence shown here is derived from an EMBL/GenBank/DDBJ whole genome shotgun (WGS) entry which is preliminary data.</text>
</comment>
<sequence length="92" mass="10250">MRPVGRILFLYQAIQFIEDSSNAACLIRLWWGLQLRIAVLSIIGEICYRTLGRGDTVGAGRKLPAHPRVFALSPLVMEMIGRACGHFPLLLT</sequence>
<evidence type="ECO:0000313" key="2">
    <source>
        <dbReference type="EMBL" id="KQM09698.1"/>
    </source>
</evidence>